<dbReference type="GO" id="GO:0006310">
    <property type="term" value="P:DNA recombination"/>
    <property type="evidence" value="ECO:0007669"/>
    <property type="project" value="UniProtKB-KW"/>
</dbReference>
<proteinExistence type="predicted"/>
<dbReference type="AlphaFoldDB" id="A0A918YW11"/>
<dbReference type="RefSeq" id="WP_229882540.1">
    <property type="nucleotide sequence ID" value="NZ_BMVG01000073.1"/>
</dbReference>
<evidence type="ECO:0000313" key="3">
    <source>
        <dbReference type="EMBL" id="GHE16010.1"/>
    </source>
</evidence>
<sequence>MTAPLPVAAKPGLGEDDPRTRQIVEALDPDFLRIVRWDWDLRVIFYPKDHPVLGMPDCCVNGCSRGVRFDRKMCMGCEQAWKRSGQSLEDFAKMAKPRMLGMRQEMCRVPRCGRPAKSARSALCDPHQRQRVDTLKLPLEDFLRHPAVTPRASTGQCEVEVCYRLRDYETSRYCNAHSLRLKYARRRGEVTDEEVWRRTAPAVHADRELCLRGLPDRVVAEVLYGLQARTEAGAKTRDHFLRPLCDRLRQMQAPTLEVMNDPEVFATLAHVKSTRGVVRTMLMWLGRLGATAESERRKDVWDLKIFTGQNGTLDFTRISQPALREAVKHWAYDDLPRRRGKRPGGAVQPYVTAMNLLSESLRLQREDDGMLPAELRRGDIVAFCNRLAFLTETGRISARTRSHAVRNTALVLTRIRTLGLTHPGGPMAGLPTDFRLQREDTPDEPEDTEAGKDLPDAVMRQLCEHLNELERLSSREVRVGTELLMDTGRRPEEIRELPYDCLGQDPDGSLVLVYDNYKSYRMGRRLPIGKATAAVITIQQQRVRDLFPDTPLGELKLLPSMRANPHGTKAIHSIGEGHRAWVDALPDFLVPTTVEENGQPITWMLPFDKARIFPYAYRHSYAQRHADAGVAPDVLKELMDHSDLKTAQNYYRVSQERRREAVDRVIALQFDRNGTRIWRKAQSLLDSEHVRRAIGEVSVPYGVCQEPSNVAAGGQSCPIRFRCVGCDHFRTDVSYLPDLQAYLADLLRSRERLMSAFAADDWARSEAMPSQEEIRRVRRLVDRVKADLGDLTPEEQAQISEAVAVVRRSRTKMLGMPRIGPPVSDVHNVGFA</sequence>
<evidence type="ECO:0000256" key="1">
    <source>
        <dbReference type="ARBA" id="ARBA00023172"/>
    </source>
</evidence>
<dbReference type="PROSITE" id="PS51898">
    <property type="entry name" value="TYR_RECOMBINASE"/>
    <property type="match status" value="1"/>
</dbReference>
<dbReference type="Gene3D" id="1.10.443.10">
    <property type="entry name" value="Intergrase catalytic core"/>
    <property type="match status" value="1"/>
</dbReference>
<reference evidence="3" key="2">
    <citation type="submission" date="2020-09" db="EMBL/GenBank/DDBJ databases">
        <authorList>
            <person name="Sun Q."/>
            <person name="Ohkuma M."/>
        </authorList>
    </citation>
    <scope>NUCLEOTIDE SEQUENCE</scope>
    <source>
        <strain evidence="3">JCM 4714</strain>
    </source>
</reference>
<keyword evidence="1" id="KW-0233">DNA recombination</keyword>
<dbReference type="EMBL" id="BMVG01000073">
    <property type="protein sequence ID" value="GHE16010.1"/>
    <property type="molecule type" value="Genomic_DNA"/>
</dbReference>
<dbReference type="GO" id="GO:0015074">
    <property type="term" value="P:DNA integration"/>
    <property type="evidence" value="ECO:0007669"/>
    <property type="project" value="InterPro"/>
</dbReference>
<accession>A0A918YW11</accession>
<dbReference type="GO" id="GO:0003677">
    <property type="term" value="F:DNA binding"/>
    <property type="evidence" value="ECO:0007669"/>
    <property type="project" value="InterPro"/>
</dbReference>
<dbReference type="SUPFAM" id="SSF56349">
    <property type="entry name" value="DNA breaking-rejoining enzymes"/>
    <property type="match status" value="1"/>
</dbReference>
<dbReference type="InterPro" id="IPR011010">
    <property type="entry name" value="DNA_brk_join_enz"/>
</dbReference>
<feature type="domain" description="Tyr recombinase" evidence="2">
    <location>
        <begin position="457"/>
        <end position="663"/>
    </location>
</feature>
<evidence type="ECO:0000313" key="4">
    <source>
        <dbReference type="Proteomes" id="UP000655443"/>
    </source>
</evidence>
<dbReference type="InterPro" id="IPR013762">
    <property type="entry name" value="Integrase-like_cat_sf"/>
</dbReference>
<dbReference type="Proteomes" id="UP000655443">
    <property type="component" value="Unassembled WGS sequence"/>
</dbReference>
<dbReference type="InterPro" id="IPR002104">
    <property type="entry name" value="Integrase_catalytic"/>
</dbReference>
<keyword evidence="4" id="KW-1185">Reference proteome</keyword>
<protein>
    <recommendedName>
        <fullName evidence="2">Tyr recombinase domain-containing protein</fullName>
    </recommendedName>
</protein>
<dbReference type="CDD" id="cd00397">
    <property type="entry name" value="DNA_BRE_C"/>
    <property type="match status" value="1"/>
</dbReference>
<comment type="caution">
    <text evidence="3">The sequence shown here is derived from an EMBL/GenBank/DDBJ whole genome shotgun (WGS) entry which is preliminary data.</text>
</comment>
<evidence type="ECO:0000259" key="2">
    <source>
        <dbReference type="PROSITE" id="PS51898"/>
    </source>
</evidence>
<name>A0A918YW11_9ACTN</name>
<gene>
    <name evidence="3" type="ORF">GCM10010339_92500</name>
</gene>
<reference evidence="3" key="1">
    <citation type="journal article" date="2014" name="Int. J. Syst. Evol. Microbiol.">
        <title>Complete genome sequence of Corynebacterium casei LMG S-19264T (=DSM 44701T), isolated from a smear-ripened cheese.</title>
        <authorList>
            <consortium name="US DOE Joint Genome Institute (JGI-PGF)"/>
            <person name="Walter F."/>
            <person name="Albersmeier A."/>
            <person name="Kalinowski J."/>
            <person name="Ruckert C."/>
        </authorList>
    </citation>
    <scope>NUCLEOTIDE SEQUENCE</scope>
    <source>
        <strain evidence="3">JCM 4714</strain>
    </source>
</reference>
<organism evidence="3 4">
    <name type="scientific">Streptomyces alanosinicus</name>
    <dbReference type="NCBI Taxonomy" id="68171"/>
    <lineage>
        <taxon>Bacteria</taxon>
        <taxon>Bacillati</taxon>
        <taxon>Actinomycetota</taxon>
        <taxon>Actinomycetes</taxon>
        <taxon>Kitasatosporales</taxon>
        <taxon>Streptomycetaceae</taxon>
        <taxon>Streptomyces</taxon>
    </lineage>
</organism>